<evidence type="ECO:0000256" key="1">
    <source>
        <dbReference type="SAM" id="Phobius"/>
    </source>
</evidence>
<dbReference type="RefSeq" id="WP_122197328.1">
    <property type="nucleotide sequence ID" value="NZ_JBHSKC010000001.1"/>
</dbReference>
<feature type="transmembrane region" description="Helical" evidence="1">
    <location>
        <begin position="58"/>
        <end position="80"/>
    </location>
</feature>
<gene>
    <name evidence="2" type="primary">amaP</name>
    <name evidence="2" type="ORF">EBO15_27385</name>
</gene>
<dbReference type="AlphaFoldDB" id="A0A3M2LSJ7"/>
<evidence type="ECO:0000313" key="2">
    <source>
        <dbReference type="EMBL" id="RMI40222.1"/>
    </source>
</evidence>
<proteinExistence type="predicted"/>
<sequence length="192" mass="20736">MDRHAARLNRVLLVLTGLLLVGAGGIGLALGLRAFGFSRAREPVLSRATRHFAEAHPWYWPAIGAGAVVAAIVGIVWLLAQGRSDRITGVVLDDGDDTGRTIVPAGTLTGALQDDIRRLPGVRSARARLAGRPSAPKLRLHVAYDRRADLLELRRGIQESALVRLRGALEVERLPAVVRLSLVTGDERRTVE</sequence>
<keyword evidence="1" id="KW-0472">Membrane</keyword>
<protein>
    <submittedName>
        <fullName evidence="2">Alkaline shock response membrane anchor protein AmaP</fullName>
    </submittedName>
</protein>
<keyword evidence="3" id="KW-1185">Reference proteome</keyword>
<keyword evidence="1" id="KW-0812">Transmembrane</keyword>
<dbReference type="EMBL" id="RFFG01000057">
    <property type="protein sequence ID" value="RMI40222.1"/>
    <property type="molecule type" value="Genomic_DNA"/>
</dbReference>
<keyword evidence="1" id="KW-1133">Transmembrane helix</keyword>
<accession>A0A3M2LSJ7</accession>
<dbReference type="Proteomes" id="UP000282674">
    <property type="component" value="Unassembled WGS sequence"/>
</dbReference>
<evidence type="ECO:0000313" key="3">
    <source>
        <dbReference type="Proteomes" id="UP000282674"/>
    </source>
</evidence>
<organism evidence="2 3">
    <name type="scientific">Actinomadura harenae</name>
    <dbReference type="NCBI Taxonomy" id="2483351"/>
    <lineage>
        <taxon>Bacteria</taxon>
        <taxon>Bacillati</taxon>
        <taxon>Actinomycetota</taxon>
        <taxon>Actinomycetes</taxon>
        <taxon>Streptosporangiales</taxon>
        <taxon>Thermomonosporaceae</taxon>
        <taxon>Actinomadura</taxon>
    </lineage>
</organism>
<feature type="transmembrane region" description="Helical" evidence="1">
    <location>
        <begin position="12"/>
        <end position="38"/>
    </location>
</feature>
<dbReference type="OrthoDB" id="3427173at2"/>
<dbReference type="NCBIfam" id="NF033218">
    <property type="entry name" value="anchor_AmaP"/>
    <property type="match status" value="1"/>
</dbReference>
<comment type="caution">
    <text evidence="2">The sequence shown here is derived from an EMBL/GenBank/DDBJ whole genome shotgun (WGS) entry which is preliminary data.</text>
</comment>
<reference evidence="2 3" key="1">
    <citation type="submission" date="2018-10" db="EMBL/GenBank/DDBJ databases">
        <title>Isolation from soil.</title>
        <authorList>
            <person name="Hu J."/>
        </authorList>
    </citation>
    <scope>NUCLEOTIDE SEQUENCE [LARGE SCALE GENOMIC DNA]</scope>
    <source>
        <strain evidence="2 3">NEAU-Ht49</strain>
    </source>
</reference>
<name>A0A3M2LSJ7_9ACTN</name>